<accession>A0A6A4VC79</accession>
<dbReference type="Proteomes" id="UP000440578">
    <property type="component" value="Unassembled WGS sequence"/>
</dbReference>
<dbReference type="GO" id="GO:0052689">
    <property type="term" value="F:carboxylic ester hydrolase activity"/>
    <property type="evidence" value="ECO:0007669"/>
    <property type="project" value="UniProtKB-KW"/>
</dbReference>
<feature type="domain" description="Carboxylesterase type B" evidence="7">
    <location>
        <begin position="25"/>
        <end position="555"/>
    </location>
</feature>
<dbReference type="OrthoDB" id="6846267at2759"/>
<keyword evidence="9" id="KW-1185">Reference proteome</keyword>
<comment type="caution">
    <text evidence="8">The sequence shown here is derived from an EMBL/GenBank/DDBJ whole genome shotgun (WGS) entry which is preliminary data.</text>
</comment>
<gene>
    <name evidence="8" type="primary">EST6_5</name>
    <name evidence="8" type="ORF">FJT64_001487</name>
</gene>
<keyword evidence="5" id="KW-0325">Glycoprotein</keyword>
<dbReference type="EC" id="3.1.1.-" evidence="6"/>
<comment type="similarity">
    <text evidence="1 6">Belongs to the type-B carboxylesterase/lipase family.</text>
</comment>
<sequence>MKAVGLLRTVLTAAILLAGTASAEQEPVVATKAGFVRGTTLTSLIGNEFFSFKGIPYAQPPVGALRFRLPEPHEGWPGVRNASEHGNRCPQTDVLTHQPTGDEDCLFLNVYTPRLPSEREDVRLPVMVWVHGGGFMVGDGNAAPMTGPEYLLDQQVVLVTLNYRLGTFGFFTTGDGAASGNYGLHDQVLALRWVQDNIEAFGGDPDRVTIFGESAGGASIGLLVLSPLAQGLFARAISQSGAASCNFAANGAPQGRLARQHAELLGCRSDTSEAIVDCLRQKSTEEIMETVAQLDGTKVLMLLAIPYKPRVDTEADIPFLPEDPYLALQSGRFNRVPWMNGMTENEGAGNTAMVLARMPDTFATQDWNVWGRALMDLRDVTDDPATIAEKIYRFYLGEELVTKENINRVVDIVSDRTFTSCISSEIELASSHTPVYKYILNHRGPGRQSLLDMLGIVLDMAPDQLPDLGVSHADDLAYLFRGSGSAPVELGSERHRMVRFMVSVWTSFARDGYPSSDVVPMPSWPPYSAEQQQHMWLSSEPSVGQAAFNERVSFWNTLDIKENWRGPMEQQQRDEL</sequence>
<proteinExistence type="inferred from homology"/>
<evidence type="ECO:0000256" key="1">
    <source>
        <dbReference type="ARBA" id="ARBA00005964"/>
    </source>
</evidence>
<dbReference type="SUPFAM" id="SSF53474">
    <property type="entry name" value="alpha/beta-Hydrolases"/>
    <property type="match status" value="1"/>
</dbReference>
<dbReference type="EMBL" id="VIIS01002208">
    <property type="protein sequence ID" value="KAF0287231.1"/>
    <property type="molecule type" value="Genomic_DNA"/>
</dbReference>
<evidence type="ECO:0000313" key="9">
    <source>
        <dbReference type="Proteomes" id="UP000440578"/>
    </source>
</evidence>
<dbReference type="InterPro" id="IPR019826">
    <property type="entry name" value="Carboxylesterase_B_AS"/>
</dbReference>
<evidence type="ECO:0000256" key="3">
    <source>
        <dbReference type="ARBA" id="ARBA00022487"/>
    </source>
</evidence>
<dbReference type="AlphaFoldDB" id="A0A6A4VC79"/>
<organism evidence="8 9">
    <name type="scientific">Amphibalanus amphitrite</name>
    <name type="common">Striped barnacle</name>
    <name type="synonym">Balanus amphitrite</name>
    <dbReference type="NCBI Taxonomy" id="1232801"/>
    <lineage>
        <taxon>Eukaryota</taxon>
        <taxon>Metazoa</taxon>
        <taxon>Ecdysozoa</taxon>
        <taxon>Arthropoda</taxon>
        <taxon>Crustacea</taxon>
        <taxon>Multicrustacea</taxon>
        <taxon>Cirripedia</taxon>
        <taxon>Thoracica</taxon>
        <taxon>Thoracicalcarea</taxon>
        <taxon>Balanomorpha</taxon>
        <taxon>Balanoidea</taxon>
        <taxon>Balanidae</taxon>
        <taxon>Amphibalaninae</taxon>
        <taxon>Amphibalanus</taxon>
    </lineage>
</organism>
<evidence type="ECO:0000259" key="7">
    <source>
        <dbReference type="Pfam" id="PF00135"/>
    </source>
</evidence>
<dbReference type="PANTHER" id="PTHR11559">
    <property type="entry name" value="CARBOXYLESTERASE"/>
    <property type="match status" value="1"/>
</dbReference>
<feature type="chain" id="PRO_5025709729" description="Carboxylic ester hydrolase" evidence="6">
    <location>
        <begin position="26"/>
        <end position="576"/>
    </location>
</feature>
<keyword evidence="4 6" id="KW-0378">Hydrolase</keyword>
<evidence type="ECO:0000256" key="4">
    <source>
        <dbReference type="ARBA" id="ARBA00022801"/>
    </source>
</evidence>
<dbReference type="PROSITE" id="PS00122">
    <property type="entry name" value="CARBOXYLESTERASE_B_1"/>
    <property type="match status" value="1"/>
</dbReference>
<dbReference type="PROSITE" id="PS01173">
    <property type="entry name" value="LIPASE_GDXG_HIS"/>
    <property type="match status" value="1"/>
</dbReference>
<dbReference type="Gene3D" id="3.40.50.1820">
    <property type="entry name" value="alpha/beta hydrolase"/>
    <property type="match status" value="1"/>
</dbReference>
<dbReference type="Pfam" id="PF00135">
    <property type="entry name" value="COesterase"/>
    <property type="match status" value="1"/>
</dbReference>
<dbReference type="CDD" id="cd00312">
    <property type="entry name" value="Esterase_lipase"/>
    <property type="match status" value="1"/>
</dbReference>
<keyword evidence="3" id="KW-0719">Serine esterase</keyword>
<dbReference type="InterPro" id="IPR002018">
    <property type="entry name" value="CarbesteraseB"/>
</dbReference>
<reference evidence="8 9" key="1">
    <citation type="submission" date="2019-07" db="EMBL/GenBank/DDBJ databases">
        <title>Draft genome assembly of a fouling barnacle, Amphibalanus amphitrite (Darwin, 1854): The first reference genome for Thecostraca.</title>
        <authorList>
            <person name="Kim W."/>
        </authorList>
    </citation>
    <scope>NUCLEOTIDE SEQUENCE [LARGE SCALE GENOMIC DNA]</scope>
    <source>
        <strain evidence="8">SNU_AA5</strain>
        <tissue evidence="8">Soma without cirri and trophi</tissue>
    </source>
</reference>
<feature type="signal peptide" evidence="6">
    <location>
        <begin position="1"/>
        <end position="25"/>
    </location>
</feature>
<evidence type="ECO:0000256" key="5">
    <source>
        <dbReference type="ARBA" id="ARBA00023180"/>
    </source>
</evidence>
<evidence type="ECO:0000256" key="6">
    <source>
        <dbReference type="RuleBase" id="RU361235"/>
    </source>
</evidence>
<dbReference type="InterPro" id="IPR029058">
    <property type="entry name" value="AB_hydrolase_fold"/>
</dbReference>
<evidence type="ECO:0000256" key="2">
    <source>
        <dbReference type="ARBA" id="ARBA00010515"/>
    </source>
</evidence>
<dbReference type="InterPro" id="IPR002168">
    <property type="entry name" value="Lipase_GDXG_HIS_AS"/>
</dbReference>
<keyword evidence="6" id="KW-0732">Signal</keyword>
<comment type="similarity">
    <text evidence="2">Belongs to the 'GDXG' lipolytic enzyme family.</text>
</comment>
<dbReference type="InterPro" id="IPR050309">
    <property type="entry name" value="Type-B_Carboxylest/Lipase"/>
</dbReference>
<dbReference type="InterPro" id="IPR019819">
    <property type="entry name" value="Carboxylesterase_B_CS"/>
</dbReference>
<dbReference type="PROSITE" id="PS00941">
    <property type="entry name" value="CARBOXYLESTERASE_B_2"/>
    <property type="match status" value="1"/>
</dbReference>
<protein>
    <recommendedName>
        <fullName evidence="6">Carboxylic ester hydrolase</fullName>
        <ecNumber evidence="6">3.1.1.-</ecNumber>
    </recommendedName>
</protein>
<evidence type="ECO:0000313" key="8">
    <source>
        <dbReference type="EMBL" id="KAF0287231.1"/>
    </source>
</evidence>
<name>A0A6A4VC79_AMPAM</name>